<dbReference type="PANTHER" id="PTHR30353:SF0">
    <property type="entry name" value="TRANSMEMBRANE PROTEIN"/>
    <property type="match status" value="1"/>
</dbReference>
<evidence type="ECO:0000256" key="1">
    <source>
        <dbReference type="ARBA" id="ARBA00004651"/>
    </source>
</evidence>
<keyword evidence="3 7" id="KW-1003">Cell membrane</keyword>
<dbReference type="InterPro" id="IPR032816">
    <property type="entry name" value="VTT_dom"/>
</dbReference>
<evidence type="ECO:0000256" key="3">
    <source>
        <dbReference type="ARBA" id="ARBA00022475"/>
    </source>
</evidence>
<accession>A0A4R8WX12</accession>
<evidence type="ECO:0000256" key="6">
    <source>
        <dbReference type="ARBA" id="ARBA00023136"/>
    </source>
</evidence>
<comment type="caution">
    <text evidence="7">Lacks conserved residue(s) required for the propagation of feature annotation.</text>
</comment>
<dbReference type="OrthoDB" id="9813426at2"/>
<comment type="subcellular location">
    <subcellularLocation>
        <location evidence="1 7">Cell membrane</location>
        <topology evidence="1 7">Multi-pass membrane protein</topology>
    </subcellularLocation>
</comment>
<evidence type="ECO:0000259" key="8">
    <source>
        <dbReference type="Pfam" id="PF09335"/>
    </source>
</evidence>
<dbReference type="PANTHER" id="PTHR30353">
    <property type="entry name" value="INNER MEMBRANE PROTEIN DEDA-RELATED"/>
    <property type="match status" value="1"/>
</dbReference>
<feature type="transmembrane region" description="Helical" evidence="7">
    <location>
        <begin position="83"/>
        <end position="101"/>
    </location>
</feature>
<evidence type="ECO:0000256" key="4">
    <source>
        <dbReference type="ARBA" id="ARBA00022692"/>
    </source>
</evidence>
<keyword evidence="6 7" id="KW-0472">Membrane</keyword>
<gene>
    <name evidence="9" type="ORF">E3O19_08690</name>
</gene>
<dbReference type="InterPro" id="IPR032818">
    <property type="entry name" value="DedA-like"/>
</dbReference>
<dbReference type="Proteomes" id="UP000298412">
    <property type="component" value="Unassembled WGS sequence"/>
</dbReference>
<feature type="transmembrane region" description="Helical" evidence="7">
    <location>
        <begin position="50"/>
        <end position="71"/>
    </location>
</feature>
<dbReference type="AlphaFoldDB" id="A0A4R8WX12"/>
<evidence type="ECO:0000313" key="10">
    <source>
        <dbReference type="Proteomes" id="UP000298412"/>
    </source>
</evidence>
<keyword evidence="5 7" id="KW-1133">Transmembrane helix</keyword>
<evidence type="ECO:0000256" key="2">
    <source>
        <dbReference type="ARBA" id="ARBA00010792"/>
    </source>
</evidence>
<name>A0A4R8WX12_9MICO</name>
<sequence>MFKTRYLDQADVFFIKYGAHSLVLARFVPVVRTFIPPIVGMSHLPYRKFLMWNVIGGISWVVIAVLAGFWLGRIPFVANNVDLIAIVIVLASLIPVGIEVLQARQRGQLGREKTSAEETS</sequence>
<protein>
    <recommendedName>
        <fullName evidence="8">VTT domain-containing protein</fullName>
    </recommendedName>
</protein>
<dbReference type="GO" id="GO:0005886">
    <property type="term" value="C:plasma membrane"/>
    <property type="evidence" value="ECO:0007669"/>
    <property type="project" value="UniProtKB-SubCell"/>
</dbReference>
<organism evidence="9 10">
    <name type="scientific">Cryobacterium algoritolerans</name>
    <dbReference type="NCBI Taxonomy" id="1259184"/>
    <lineage>
        <taxon>Bacteria</taxon>
        <taxon>Bacillati</taxon>
        <taxon>Actinomycetota</taxon>
        <taxon>Actinomycetes</taxon>
        <taxon>Micrococcales</taxon>
        <taxon>Microbacteriaceae</taxon>
        <taxon>Cryobacterium</taxon>
    </lineage>
</organism>
<dbReference type="EMBL" id="SOFP01000046">
    <property type="protein sequence ID" value="TFC15198.1"/>
    <property type="molecule type" value="Genomic_DNA"/>
</dbReference>
<dbReference type="RefSeq" id="WP_134566942.1">
    <property type="nucleotide sequence ID" value="NZ_SOFP01000046.1"/>
</dbReference>
<keyword evidence="10" id="KW-1185">Reference proteome</keyword>
<dbReference type="Pfam" id="PF09335">
    <property type="entry name" value="VTT_dom"/>
    <property type="match status" value="1"/>
</dbReference>
<proteinExistence type="inferred from homology"/>
<evidence type="ECO:0000256" key="7">
    <source>
        <dbReference type="RuleBase" id="RU367016"/>
    </source>
</evidence>
<keyword evidence="4 7" id="KW-0812">Transmembrane</keyword>
<comment type="caution">
    <text evidence="9">The sequence shown here is derived from an EMBL/GenBank/DDBJ whole genome shotgun (WGS) entry which is preliminary data.</text>
</comment>
<evidence type="ECO:0000256" key="5">
    <source>
        <dbReference type="ARBA" id="ARBA00022989"/>
    </source>
</evidence>
<reference evidence="9 10" key="1">
    <citation type="submission" date="2019-03" db="EMBL/GenBank/DDBJ databases">
        <title>Genomics of glacier-inhabiting Cryobacterium strains.</title>
        <authorList>
            <person name="Liu Q."/>
            <person name="Xin Y.-H."/>
        </authorList>
    </citation>
    <scope>NUCLEOTIDE SEQUENCE [LARGE SCALE GENOMIC DNA]</scope>
    <source>
        <strain evidence="9 10">MDT1-3</strain>
    </source>
</reference>
<evidence type="ECO:0000313" key="9">
    <source>
        <dbReference type="EMBL" id="TFC15198.1"/>
    </source>
</evidence>
<comment type="similarity">
    <text evidence="2 7">Belongs to the DedA family.</text>
</comment>
<feature type="domain" description="VTT" evidence="8">
    <location>
        <begin position="3"/>
        <end position="68"/>
    </location>
</feature>